<comment type="subcellular location">
    <subcellularLocation>
        <location evidence="1">Cell membrane</location>
    </subcellularLocation>
</comment>
<proteinExistence type="predicted"/>
<gene>
    <name evidence="7" type="ORF">POM88_027694</name>
</gene>
<dbReference type="InterPro" id="IPR001611">
    <property type="entry name" value="Leu-rich_rpt"/>
</dbReference>
<reference evidence="7" key="2">
    <citation type="submission" date="2023-05" db="EMBL/GenBank/DDBJ databases">
        <authorList>
            <person name="Schelkunov M.I."/>
        </authorList>
    </citation>
    <scope>NUCLEOTIDE SEQUENCE</scope>
    <source>
        <strain evidence="7">Hsosn_3</strain>
        <tissue evidence="7">Leaf</tissue>
    </source>
</reference>
<accession>A0AAD8IBH8</accession>
<dbReference type="AlphaFoldDB" id="A0AAD8IBH8"/>
<protein>
    <submittedName>
        <fullName evidence="7">Piriformospora indica-insensitive protein 2</fullName>
    </submittedName>
</protein>
<evidence type="ECO:0000256" key="4">
    <source>
        <dbReference type="ARBA" id="ARBA00022729"/>
    </source>
</evidence>
<evidence type="ECO:0000313" key="7">
    <source>
        <dbReference type="EMBL" id="KAK1380950.1"/>
    </source>
</evidence>
<dbReference type="SUPFAM" id="SSF52058">
    <property type="entry name" value="L domain-like"/>
    <property type="match status" value="1"/>
</dbReference>
<dbReference type="Pfam" id="PF13855">
    <property type="entry name" value="LRR_8"/>
    <property type="match status" value="1"/>
</dbReference>
<keyword evidence="6" id="KW-0472">Membrane</keyword>
<name>A0AAD8IBH8_9APIA</name>
<dbReference type="InterPro" id="IPR032675">
    <property type="entry name" value="LRR_dom_sf"/>
</dbReference>
<sequence>MGLYSEYYGQICSTLLSQDPLPSLNRVFQQISQEERVRGITRVKDERPGVVGFAIRADARGKGRLEKIDKSGTSSLSPNLRRGKGGVRALNVAADVVPSSREATMLPGFTSDQWQALVVAFVYSNEQVKIGGQSKFSYYRRDSKDDLHTAWRRMKEYRLDGEDLPHDYTRAGTTKEFGKMKGVIKSRSTSKVLIFIFCMSVVFCNGEEAEPLGALMEKREQEALYSVIQGFVGKSWNGSDLYPDPCGWTPIQGVTCDIFDDGYWSVTALNIGLVHENSPSCVSNMEFSSLLFSLKQLKVLSFVNCMVYKNHPITIPTQNWSALSGSLESLEFRSNPGLVGQIPIAFGGLSNLQSLVLLENGLAGELPTNLGNLINLKRLVLSGNQFTSQVPSNFGSLRRLLIMDLSRNSLSGTLPFTFGGLDSLLKLDLSNNQLVGNIPNEIGSLKNLTLLDLSKNKFSGVLTKSLQELSSLEELVLSRNPISGGLMNLDWHNLRSLIILDLSMMNLTGEVPDSIAELKGLRFLGLNDNNLTGELSPKLAEMPNVTAMYIHGNNFRGQLSESFYGKMSRRFGAWNNPNLCYTIGLSSTGKVPSGVAPCQ</sequence>
<keyword evidence="8" id="KW-1185">Reference proteome</keyword>
<evidence type="ECO:0000256" key="5">
    <source>
        <dbReference type="ARBA" id="ARBA00022737"/>
    </source>
</evidence>
<evidence type="ECO:0000256" key="6">
    <source>
        <dbReference type="ARBA" id="ARBA00023136"/>
    </source>
</evidence>
<keyword evidence="3" id="KW-0433">Leucine-rich repeat</keyword>
<dbReference type="Pfam" id="PF00560">
    <property type="entry name" value="LRR_1"/>
    <property type="match status" value="1"/>
</dbReference>
<dbReference type="InterPro" id="IPR052941">
    <property type="entry name" value="StomDev_PlantInt_Reg"/>
</dbReference>
<dbReference type="SMART" id="SM00369">
    <property type="entry name" value="LRR_TYP"/>
    <property type="match status" value="5"/>
</dbReference>
<dbReference type="GO" id="GO:0005886">
    <property type="term" value="C:plasma membrane"/>
    <property type="evidence" value="ECO:0007669"/>
    <property type="project" value="UniProtKB-SubCell"/>
</dbReference>
<comment type="caution">
    <text evidence="7">The sequence shown here is derived from an EMBL/GenBank/DDBJ whole genome shotgun (WGS) entry which is preliminary data.</text>
</comment>
<dbReference type="FunFam" id="3.80.10.10:FF:000269">
    <property type="entry name" value="Piriformospora indica-insensitive protein 2"/>
    <property type="match status" value="1"/>
</dbReference>
<dbReference type="FunFam" id="3.80.10.10:FF:000299">
    <property type="entry name" value="Piriformospora indica-insensitive protein 2"/>
    <property type="match status" value="1"/>
</dbReference>
<dbReference type="PANTHER" id="PTHR48004">
    <property type="entry name" value="OS01G0149700 PROTEIN"/>
    <property type="match status" value="1"/>
</dbReference>
<dbReference type="PANTHER" id="PTHR48004:SF59">
    <property type="entry name" value="LEUCINE-RICH REPEAT-CONTAINING N-TERMINAL PLANT-TYPE DOMAIN-CONTAINING PROTEIN"/>
    <property type="match status" value="1"/>
</dbReference>
<keyword evidence="5" id="KW-0677">Repeat</keyword>
<evidence type="ECO:0000256" key="2">
    <source>
        <dbReference type="ARBA" id="ARBA00022475"/>
    </source>
</evidence>
<dbReference type="Proteomes" id="UP001237642">
    <property type="component" value="Unassembled WGS sequence"/>
</dbReference>
<evidence type="ECO:0000313" key="8">
    <source>
        <dbReference type="Proteomes" id="UP001237642"/>
    </source>
</evidence>
<evidence type="ECO:0000256" key="3">
    <source>
        <dbReference type="ARBA" id="ARBA00022614"/>
    </source>
</evidence>
<dbReference type="GO" id="GO:0006952">
    <property type="term" value="P:defense response"/>
    <property type="evidence" value="ECO:0007669"/>
    <property type="project" value="UniProtKB-ARBA"/>
</dbReference>
<dbReference type="InterPro" id="IPR003591">
    <property type="entry name" value="Leu-rich_rpt_typical-subtyp"/>
</dbReference>
<keyword evidence="4" id="KW-0732">Signal</keyword>
<dbReference type="PRINTS" id="PR00019">
    <property type="entry name" value="LEURICHRPT"/>
</dbReference>
<reference evidence="7" key="1">
    <citation type="submission" date="2023-02" db="EMBL/GenBank/DDBJ databases">
        <title>Genome of toxic invasive species Heracleum sosnowskyi carries increased number of genes despite the absence of recent whole-genome duplications.</title>
        <authorList>
            <person name="Schelkunov M."/>
            <person name="Shtratnikova V."/>
            <person name="Makarenko M."/>
            <person name="Klepikova A."/>
            <person name="Omelchenko D."/>
            <person name="Novikova G."/>
            <person name="Obukhova E."/>
            <person name="Bogdanov V."/>
            <person name="Penin A."/>
            <person name="Logacheva M."/>
        </authorList>
    </citation>
    <scope>NUCLEOTIDE SEQUENCE</scope>
    <source>
        <strain evidence="7">Hsosn_3</strain>
        <tissue evidence="7">Leaf</tissue>
    </source>
</reference>
<evidence type="ECO:0000256" key="1">
    <source>
        <dbReference type="ARBA" id="ARBA00004236"/>
    </source>
</evidence>
<keyword evidence="2" id="KW-1003">Cell membrane</keyword>
<dbReference type="EMBL" id="JAUIZM010000006">
    <property type="protein sequence ID" value="KAK1380950.1"/>
    <property type="molecule type" value="Genomic_DNA"/>
</dbReference>
<organism evidence="7 8">
    <name type="scientific">Heracleum sosnowskyi</name>
    <dbReference type="NCBI Taxonomy" id="360622"/>
    <lineage>
        <taxon>Eukaryota</taxon>
        <taxon>Viridiplantae</taxon>
        <taxon>Streptophyta</taxon>
        <taxon>Embryophyta</taxon>
        <taxon>Tracheophyta</taxon>
        <taxon>Spermatophyta</taxon>
        <taxon>Magnoliopsida</taxon>
        <taxon>eudicotyledons</taxon>
        <taxon>Gunneridae</taxon>
        <taxon>Pentapetalae</taxon>
        <taxon>asterids</taxon>
        <taxon>campanulids</taxon>
        <taxon>Apiales</taxon>
        <taxon>Apiaceae</taxon>
        <taxon>Apioideae</taxon>
        <taxon>apioid superclade</taxon>
        <taxon>Tordylieae</taxon>
        <taxon>Tordyliinae</taxon>
        <taxon>Heracleum</taxon>
    </lineage>
</organism>
<dbReference type="GO" id="GO:0051707">
    <property type="term" value="P:response to other organism"/>
    <property type="evidence" value="ECO:0007669"/>
    <property type="project" value="UniProtKB-ARBA"/>
</dbReference>
<dbReference type="Gene3D" id="3.80.10.10">
    <property type="entry name" value="Ribonuclease Inhibitor"/>
    <property type="match status" value="3"/>
</dbReference>